<dbReference type="InterPro" id="IPR050765">
    <property type="entry name" value="Riboflavin_Biosynth_HTPR"/>
</dbReference>
<sequence length="217" mass="23544">MGRVRVAGFSVSLDGFGAGPEQSLQDPLGKRGKELHSWFFGTKTFKAMFGEGGGSEGVDETFAHRSMDGFGAFILGRNMFGPVRGEWPDDSWKGWWGDNPPYHAPTFVLTHHAREPIVMEGGTTFHFVTDGIQAALDRARDAAGARDVKIGGGVSTVRQYLQAGLIDELHFALSPVLLGRGEAMFEGLDFPALGYRVMESTATDLATHVVLGREARE</sequence>
<dbReference type="RefSeq" id="WP_080918593.1">
    <property type="nucleotide sequence ID" value="NZ_MDET01000006.1"/>
</dbReference>
<dbReference type="Pfam" id="PF01872">
    <property type="entry name" value="RibD_C"/>
    <property type="match status" value="1"/>
</dbReference>
<dbReference type="Proteomes" id="UP000191905">
    <property type="component" value="Unassembled WGS sequence"/>
</dbReference>
<dbReference type="EMBL" id="MDET01000006">
    <property type="protein sequence ID" value="OQM76584.1"/>
    <property type="molecule type" value="Genomic_DNA"/>
</dbReference>
<gene>
    <name evidence="2" type="ORF">BFN67_13185</name>
</gene>
<dbReference type="GO" id="GO:0009231">
    <property type="term" value="P:riboflavin biosynthetic process"/>
    <property type="evidence" value="ECO:0007669"/>
    <property type="project" value="InterPro"/>
</dbReference>
<dbReference type="GO" id="GO:0008703">
    <property type="term" value="F:5-amino-6-(5-phosphoribosylamino)uracil reductase activity"/>
    <property type="evidence" value="ECO:0007669"/>
    <property type="project" value="InterPro"/>
</dbReference>
<evidence type="ECO:0000259" key="1">
    <source>
        <dbReference type="Pfam" id="PF01872"/>
    </source>
</evidence>
<keyword evidence="3" id="KW-1185">Reference proteome</keyword>
<evidence type="ECO:0000313" key="2">
    <source>
        <dbReference type="EMBL" id="OQM76584.1"/>
    </source>
</evidence>
<dbReference type="OrthoDB" id="2313602at2"/>
<dbReference type="Gene3D" id="3.40.430.10">
    <property type="entry name" value="Dihydrofolate Reductase, subunit A"/>
    <property type="match status" value="1"/>
</dbReference>
<dbReference type="InterPro" id="IPR002734">
    <property type="entry name" value="RibDG_C"/>
</dbReference>
<evidence type="ECO:0000313" key="3">
    <source>
        <dbReference type="Proteomes" id="UP000191905"/>
    </source>
</evidence>
<dbReference type="AlphaFoldDB" id="A0A1V8RTZ1"/>
<comment type="caution">
    <text evidence="2">The sequence shown here is derived from an EMBL/GenBank/DDBJ whole genome shotgun (WGS) entry which is preliminary data.</text>
</comment>
<organism evidence="2 3">
    <name type="scientific">Manganibacter manganicus</name>
    <dbReference type="NCBI Taxonomy" id="1873176"/>
    <lineage>
        <taxon>Bacteria</taxon>
        <taxon>Pseudomonadati</taxon>
        <taxon>Pseudomonadota</taxon>
        <taxon>Alphaproteobacteria</taxon>
        <taxon>Hyphomicrobiales</taxon>
        <taxon>Phyllobacteriaceae</taxon>
        <taxon>Manganibacter</taxon>
    </lineage>
</organism>
<dbReference type="PANTHER" id="PTHR38011:SF12">
    <property type="entry name" value="BIFUNCTIONAL DEAMINASE-REDUCTASE DOMAIN PROTEIN"/>
    <property type="match status" value="1"/>
</dbReference>
<reference evidence="2 3" key="1">
    <citation type="journal article" date="2016" name="Int. J. Syst. Evol. Microbiol.">
        <title>Pseudaminobacter manganicus sp. nov., isolated from sludge of a manganese mine.</title>
        <authorList>
            <person name="Li J."/>
            <person name="Huang J."/>
            <person name="Liao S."/>
            <person name="Wang G."/>
        </authorList>
    </citation>
    <scope>NUCLEOTIDE SEQUENCE [LARGE SCALE GENOMIC DNA]</scope>
    <source>
        <strain evidence="2 3">JH-7</strain>
    </source>
</reference>
<name>A0A1V8RTZ1_9HYPH</name>
<feature type="domain" description="Bacterial bifunctional deaminase-reductase C-terminal" evidence="1">
    <location>
        <begin position="9"/>
        <end position="204"/>
    </location>
</feature>
<dbReference type="InterPro" id="IPR024072">
    <property type="entry name" value="DHFR-like_dom_sf"/>
</dbReference>
<dbReference type="PANTHER" id="PTHR38011">
    <property type="entry name" value="DIHYDROFOLATE REDUCTASE FAMILY PROTEIN (AFU_ORTHOLOGUE AFUA_8G06820)"/>
    <property type="match status" value="1"/>
</dbReference>
<dbReference type="SUPFAM" id="SSF53597">
    <property type="entry name" value="Dihydrofolate reductase-like"/>
    <property type="match status" value="1"/>
</dbReference>
<dbReference type="STRING" id="1873176.BFN67_13185"/>
<proteinExistence type="predicted"/>
<protein>
    <submittedName>
        <fullName evidence="2">Deaminase</fullName>
    </submittedName>
</protein>
<accession>A0A1V8RTZ1</accession>